<dbReference type="EMBL" id="CAQK01000499">
    <property type="protein sequence ID" value="CCQ51608.1"/>
    <property type="molecule type" value="Genomic_DNA"/>
</dbReference>
<evidence type="ECO:0000313" key="1">
    <source>
        <dbReference type="EMBL" id="CCQ51608.1"/>
    </source>
</evidence>
<dbReference type="Proteomes" id="UP000018348">
    <property type="component" value="Unassembled WGS sequence"/>
</dbReference>
<name>T2IEX2_CROWT</name>
<protein>
    <submittedName>
        <fullName evidence="1">Uncharacterized protein</fullName>
    </submittedName>
</protein>
<proteinExistence type="predicted"/>
<comment type="caution">
    <text evidence="1">The sequence shown here is derived from an EMBL/GenBank/DDBJ whole genome shotgun (WGS) entry which is preliminary data.</text>
</comment>
<dbReference type="AlphaFoldDB" id="T2IEX2"/>
<reference evidence="1 2" key="1">
    <citation type="submission" date="2013-01" db="EMBL/GenBank/DDBJ databases">
        <authorList>
            <person name="Bench S."/>
        </authorList>
    </citation>
    <scope>NUCLEOTIDE SEQUENCE [LARGE SCALE GENOMIC DNA]</scope>
    <source>
        <strain evidence="1 2">WH 8502</strain>
    </source>
</reference>
<accession>T2IEX2</accession>
<reference evidence="1 2" key="2">
    <citation type="submission" date="2013-09" db="EMBL/GenBank/DDBJ databases">
        <title>Whole genome comparison of six Crocosphaera watsonii strains with differing phenotypes.</title>
        <authorList>
            <person name="Bench S.R."/>
            <person name="Heller P."/>
            <person name="Frank I."/>
            <person name="Arciniega M."/>
            <person name="Shilova I.N."/>
            <person name="Zehr J.P."/>
        </authorList>
    </citation>
    <scope>NUCLEOTIDE SEQUENCE [LARGE SCALE GENOMIC DNA]</scope>
    <source>
        <strain evidence="1 2">WH 8502</strain>
    </source>
</reference>
<sequence length="61" mass="7264">MEIFPLFEGFLFRWEHPKVANSPLLIIVDMMNFPPSHHLLVKLHSSRFLQKWDAPVTLDIY</sequence>
<gene>
    <name evidence="1" type="ORF">CWATWH8502_4018</name>
</gene>
<organism evidence="1 2">
    <name type="scientific">Crocosphaera watsonii WH 8502</name>
    <dbReference type="NCBI Taxonomy" id="423474"/>
    <lineage>
        <taxon>Bacteria</taxon>
        <taxon>Bacillati</taxon>
        <taxon>Cyanobacteriota</taxon>
        <taxon>Cyanophyceae</taxon>
        <taxon>Oscillatoriophycideae</taxon>
        <taxon>Chroococcales</taxon>
        <taxon>Aphanothecaceae</taxon>
        <taxon>Crocosphaera</taxon>
    </lineage>
</organism>
<evidence type="ECO:0000313" key="2">
    <source>
        <dbReference type="Proteomes" id="UP000018348"/>
    </source>
</evidence>